<dbReference type="AlphaFoldDB" id="W9R0G8"/>
<reference evidence="2" key="1">
    <citation type="submission" date="2013-01" db="EMBL/GenBank/DDBJ databases">
        <title>Draft Genome Sequence of a Mulberry Tree, Morus notabilis C.K. Schneid.</title>
        <authorList>
            <person name="He N."/>
            <person name="Zhao S."/>
        </authorList>
    </citation>
    <scope>NUCLEOTIDE SEQUENCE</scope>
</reference>
<organism evidence="1 2">
    <name type="scientific">Morus notabilis</name>
    <dbReference type="NCBI Taxonomy" id="981085"/>
    <lineage>
        <taxon>Eukaryota</taxon>
        <taxon>Viridiplantae</taxon>
        <taxon>Streptophyta</taxon>
        <taxon>Embryophyta</taxon>
        <taxon>Tracheophyta</taxon>
        <taxon>Spermatophyta</taxon>
        <taxon>Magnoliopsida</taxon>
        <taxon>eudicotyledons</taxon>
        <taxon>Gunneridae</taxon>
        <taxon>Pentapetalae</taxon>
        <taxon>rosids</taxon>
        <taxon>fabids</taxon>
        <taxon>Rosales</taxon>
        <taxon>Moraceae</taxon>
        <taxon>Moreae</taxon>
        <taxon>Morus</taxon>
    </lineage>
</organism>
<protein>
    <submittedName>
        <fullName evidence="1">Uncharacterized protein</fullName>
    </submittedName>
</protein>
<dbReference type="EMBL" id="KE344454">
    <property type="protein sequence ID" value="EXB62683.1"/>
    <property type="molecule type" value="Genomic_DNA"/>
</dbReference>
<gene>
    <name evidence="1" type="ORF">L484_023979</name>
</gene>
<evidence type="ECO:0000313" key="2">
    <source>
        <dbReference type="Proteomes" id="UP000030645"/>
    </source>
</evidence>
<sequence>MTYKEVTKVVCSRDQELVKGERNVNLMALLLNFMLLGEQQSSKIKAIININSGHSNINSGNHQHKQRPIINCPSLIDGNRKWGIKSLTSAELGGGGRASLAEADVQAVAEADVRAWRKRTCERRLPARASFTVRCGRASSGGNAIEDDGGERRRLGLP</sequence>
<dbReference type="Proteomes" id="UP000030645">
    <property type="component" value="Unassembled WGS sequence"/>
</dbReference>
<proteinExistence type="predicted"/>
<accession>W9R0G8</accession>
<name>W9R0G8_9ROSA</name>
<evidence type="ECO:0000313" key="1">
    <source>
        <dbReference type="EMBL" id="EXB62683.1"/>
    </source>
</evidence>
<keyword evidence="2" id="KW-1185">Reference proteome</keyword>